<dbReference type="InterPro" id="IPR002937">
    <property type="entry name" value="Amino_oxidase"/>
</dbReference>
<evidence type="ECO:0000256" key="1">
    <source>
        <dbReference type="ARBA" id="ARBA00005995"/>
    </source>
</evidence>
<feature type="domain" description="Amine oxidase" evidence="2">
    <location>
        <begin position="114"/>
        <end position="361"/>
    </location>
</feature>
<dbReference type="PANTHER" id="PTHR43563">
    <property type="entry name" value="AMINE OXIDASE"/>
    <property type="match status" value="1"/>
</dbReference>
<name>A0A1D8K4S4_9GAMM</name>
<evidence type="ECO:0000313" key="3">
    <source>
        <dbReference type="EMBL" id="AOV15952.1"/>
    </source>
</evidence>
<organism evidence="3 4">
    <name type="scientific">Acidihalobacter aeolianus</name>
    <dbReference type="NCBI Taxonomy" id="2792603"/>
    <lineage>
        <taxon>Bacteria</taxon>
        <taxon>Pseudomonadati</taxon>
        <taxon>Pseudomonadota</taxon>
        <taxon>Gammaproteobacteria</taxon>
        <taxon>Chromatiales</taxon>
        <taxon>Ectothiorhodospiraceae</taxon>
        <taxon>Acidihalobacter</taxon>
    </lineage>
</organism>
<evidence type="ECO:0000313" key="4">
    <source>
        <dbReference type="Proteomes" id="UP000095342"/>
    </source>
</evidence>
<dbReference type="AlphaFoldDB" id="A0A1D8K4S4"/>
<dbReference type="PANTHER" id="PTHR43563:SF14">
    <property type="entry name" value="AMINE OXIDASE"/>
    <property type="match status" value="1"/>
</dbReference>
<dbReference type="Gene3D" id="3.50.50.60">
    <property type="entry name" value="FAD/NAD(P)-binding domain"/>
    <property type="match status" value="2"/>
</dbReference>
<dbReference type="SUPFAM" id="SSF51905">
    <property type="entry name" value="FAD/NAD(P)-binding domain"/>
    <property type="match status" value="1"/>
</dbReference>
<reference evidence="3 4" key="1">
    <citation type="submission" date="2016-09" db="EMBL/GenBank/DDBJ databases">
        <title>Acidihalobacter prosperus V6 (DSM14174).</title>
        <authorList>
            <person name="Khaleque H.N."/>
            <person name="Ramsay J.P."/>
            <person name="Murphy R.J.T."/>
            <person name="Kaksonen A.H."/>
            <person name="Boxall N.J."/>
            <person name="Watkin E.L.J."/>
        </authorList>
    </citation>
    <scope>NUCLEOTIDE SEQUENCE [LARGE SCALE GENOMIC DNA]</scope>
    <source>
        <strain evidence="3 4">V6</strain>
    </source>
</reference>
<dbReference type="SUPFAM" id="SSF54373">
    <property type="entry name" value="FAD-linked reductases, C-terminal domain"/>
    <property type="match status" value="1"/>
</dbReference>
<evidence type="ECO:0000259" key="2">
    <source>
        <dbReference type="Pfam" id="PF01593"/>
    </source>
</evidence>
<dbReference type="RefSeq" id="WP_070071551.1">
    <property type="nucleotide sequence ID" value="NZ_CP017448.1"/>
</dbReference>
<dbReference type="Proteomes" id="UP000095342">
    <property type="component" value="Chromosome"/>
</dbReference>
<dbReference type="Pfam" id="PF01593">
    <property type="entry name" value="Amino_oxidase"/>
    <property type="match status" value="1"/>
</dbReference>
<sequence>MSHPVPIPPPVDCIVVGAGLSGLCTARGLARAGVDFAVLEARGRVGGRILSRAARSNPQARYDLGPAWVWPSFQPLATALLAELGIPLFAQATAGAGLYEDDGQPAPLRIDGQSPHGESRRIAGGASTLVEALATELPPKTLHLEHTVTHIEAHPKGVALDVRTPEGPRTWQARHVVLALPPRLAVTEIAFDPPLAGDIRTRLAAIPTWMAAHAKLIALYEQPFWRNHGLSGEVFSRRGPLTEIYDASPADGGPYALFGFYGLPAAARRALGRDTLIQRGIDQIARLFGTQAGDPIECMLQDWSTSLRTATRMDEIPPSGHPQYGFNDIGRSQWDGRLLFAGTESAARNGGYLEGAVEAAMETLELIAKPDRIR</sequence>
<gene>
    <name evidence="3" type="ORF">BJI67_01665</name>
</gene>
<keyword evidence="4" id="KW-1185">Reference proteome</keyword>
<comment type="similarity">
    <text evidence="1">Belongs to the flavin monoamine oxidase family.</text>
</comment>
<accession>A0A1D8K4S4</accession>
<dbReference type="InterPro" id="IPR036188">
    <property type="entry name" value="FAD/NAD-bd_sf"/>
</dbReference>
<protein>
    <recommendedName>
        <fullName evidence="2">Amine oxidase domain-containing protein</fullName>
    </recommendedName>
</protein>
<dbReference type="KEGG" id="aaeo:BJI67_01665"/>
<dbReference type="GO" id="GO:0016491">
    <property type="term" value="F:oxidoreductase activity"/>
    <property type="evidence" value="ECO:0007669"/>
    <property type="project" value="InterPro"/>
</dbReference>
<dbReference type="InterPro" id="IPR050703">
    <property type="entry name" value="Flavin_MAO"/>
</dbReference>
<dbReference type="Pfam" id="PF13450">
    <property type="entry name" value="NAD_binding_8"/>
    <property type="match status" value="1"/>
</dbReference>
<dbReference type="EMBL" id="CP017448">
    <property type="protein sequence ID" value="AOV15952.1"/>
    <property type="molecule type" value="Genomic_DNA"/>
</dbReference>
<proteinExistence type="inferred from homology"/>